<dbReference type="GeneID" id="81209018"/>
<dbReference type="RefSeq" id="WP_284062773.1">
    <property type="nucleotide sequence ID" value="NZ_CP126158.1"/>
</dbReference>
<reference evidence="1 2" key="1">
    <citation type="journal article" date="2019" name="Int. J. Syst. Evol. Microbiol.">
        <title>The Global Catalogue of Microorganisms (GCM) 10K type strain sequencing project: providing services to taxonomists for standard genome sequencing and annotation.</title>
        <authorList>
            <consortium name="The Broad Institute Genomics Platform"/>
            <consortium name="The Broad Institute Genome Sequencing Center for Infectious Disease"/>
            <person name="Wu L."/>
            <person name="Ma J."/>
        </authorList>
    </citation>
    <scope>NUCLEOTIDE SEQUENCE [LARGE SCALE GENOMIC DNA]</scope>
    <source>
        <strain evidence="1 2">SYNS20</strain>
    </source>
</reference>
<dbReference type="EMBL" id="JBHSWX010000012">
    <property type="protein sequence ID" value="MFC6785956.1"/>
    <property type="molecule type" value="Genomic_DNA"/>
</dbReference>
<dbReference type="Pfam" id="PF04107">
    <property type="entry name" value="GCS2"/>
    <property type="match status" value="1"/>
</dbReference>
<dbReference type="Gene3D" id="3.30.590.20">
    <property type="match status" value="1"/>
</dbReference>
<sequence>MTDADGDLAARVRSVLETDPEEFRRRAEADAETVKAELRDGTFDNHQSIIGLEYEFYAVSEGRWREGGGANAEAARTAAAEVNAPHLSRVPRRLLELIGFEKELGLHNAEMTTSPQPLNAAGVRAQSAEVRARLEAAEETTGAEGMRLVSDAMWTVSPVGETAREYLSDSVDDDGVRIATNMSDAVRYHAMANGPGSESFSIDAPHVELAADTVMPEALITSIQPHYQVASAEDIPRYHNLALRIAGPLLALGVNAPFFPPDLYAADATAEDVLADGWHENRVAVFESVLNEEDAQKVTFPADLDSVEEAVDRVAADPTIVPMPVAEGNRFDDAFATLRRKHGTFWRWVRPVFDGATRSAANARIEFRPIPAQPTVGDSIAFLAAFAGLLESLPRRRHPVSDLSWETARDNFYAAVRDGVDADLSWVTTDGVETSDREALFDDLLSHAEAGLADAGLPEAEAESYLAPLRWRAETGLTPAAWKRRRVRGRVDAGADLADAIPAMQRTYVERQRETLFDGTLADWIDG</sequence>
<dbReference type="PANTHER" id="PTHR36510">
    <property type="entry name" value="GLUTAMATE--CYSTEINE LIGASE 2-RELATED"/>
    <property type="match status" value="1"/>
</dbReference>
<evidence type="ECO:0000313" key="1">
    <source>
        <dbReference type="EMBL" id="MFC6785956.1"/>
    </source>
</evidence>
<name>A0ABD5TBN2_9EURY</name>
<evidence type="ECO:0000313" key="2">
    <source>
        <dbReference type="Proteomes" id="UP001596443"/>
    </source>
</evidence>
<dbReference type="InterPro" id="IPR006336">
    <property type="entry name" value="GCS2"/>
</dbReference>
<protein>
    <recommendedName>
        <fullName evidence="3">Glutamate--cysteine ligase</fullName>
    </recommendedName>
</protein>
<dbReference type="InterPro" id="IPR014746">
    <property type="entry name" value="Gln_synth/guanido_kin_cat_dom"/>
</dbReference>
<dbReference type="AlphaFoldDB" id="A0ABD5TBN2"/>
<gene>
    <name evidence="1" type="ORF">ACFQFD_08185</name>
</gene>
<organism evidence="1 2">
    <name type="scientific">Halobaculum halobium</name>
    <dbReference type="NCBI Taxonomy" id="3032281"/>
    <lineage>
        <taxon>Archaea</taxon>
        <taxon>Methanobacteriati</taxon>
        <taxon>Methanobacteriota</taxon>
        <taxon>Stenosarchaea group</taxon>
        <taxon>Halobacteria</taxon>
        <taxon>Halobacteriales</taxon>
        <taxon>Haloferacaceae</taxon>
        <taxon>Halobaculum</taxon>
    </lineage>
</organism>
<evidence type="ECO:0008006" key="3">
    <source>
        <dbReference type="Google" id="ProtNLM"/>
    </source>
</evidence>
<proteinExistence type="predicted"/>
<dbReference type="SUPFAM" id="SSF55931">
    <property type="entry name" value="Glutamine synthetase/guanido kinase"/>
    <property type="match status" value="1"/>
</dbReference>
<comment type="caution">
    <text evidence="1">The sequence shown here is derived from an EMBL/GenBank/DDBJ whole genome shotgun (WGS) entry which is preliminary data.</text>
</comment>
<dbReference type="PANTHER" id="PTHR36510:SF3">
    <property type="entry name" value="CONSERVED PROTEIN"/>
    <property type="match status" value="1"/>
</dbReference>
<accession>A0ABD5TBN2</accession>
<keyword evidence="2" id="KW-1185">Reference proteome</keyword>
<dbReference type="InterPro" id="IPR050141">
    <property type="entry name" value="GCL_type2/YbdK_subfam"/>
</dbReference>
<dbReference type="Proteomes" id="UP001596443">
    <property type="component" value="Unassembled WGS sequence"/>
</dbReference>